<dbReference type="SMART" id="SM00962">
    <property type="entry name" value="SRP54"/>
    <property type="match status" value="1"/>
</dbReference>
<dbReference type="EC" id="3.6.5.4" evidence="11"/>
<reference evidence="14 15" key="1">
    <citation type="submission" date="2016-10" db="EMBL/GenBank/DDBJ databases">
        <authorList>
            <person name="de Groot N.N."/>
        </authorList>
    </citation>
    <scope>NUCLEOTIDE SEQUENCE [LARGE SCALE GENOMIC DNA]</scope>
    <source>
        <strain evidence="14 15">CGMCC 1.9157</strain>
    </source>
</reference>
<dbReference type="InterPro" id="IPR042101">
    <property type="entry name" value="SRP54_N_sf"/>
</dbReference>
<dbReference type="CDD" id="cd17874">
    <property type="entry name" value="FtsY"/>
    <property type="match status" value="1"/>
</dbReference>
<dbReference type="GO" id="GO:0003924">
    <property type="term" value="F:GTPase activity"/>
    <property type="evidence" value="ECO:0007669"/>
    <property type="project" value="UniProtKB-UniRule"/>
</dbReference>
<evidence type="ECO:0000256" key="8">
    <source>
        <dbReference type="ARBA" id="ARBA00023170"/>
    </source>
</evidence>
<evidence type="ECO:0000256" key="6">
    <source>
        <dbReference type="ARBA" id="ARBA00023134"/>
    </source>
</evidence>
<evidence type="ECO:0000256" key="5">
    <source>
        <dbReference type="ARBA" id="ARBA00022801"/>
    </source>
</evidence>
<dbReference type="OrthoDB" id="9804720at2"/>
<dbReference type="Gene3D" id="3.40.50.300">
    <property type="entry name" value="P-loop containing nucleotide triphosphate hydrolases"/>
    <property type="match status" value="1"/>
</dbReference>
<feature type="binding site" evidence="11">
    <location>
        <begin position="454"/>
        <end position="457"/>
    </location>
    <ligand>
        <name>GTP</name>
        <dbReference type="ChEBI" id="CHEBI:37565"/>
    </ligand>
</feature>
<dbReference type="GO" id="GO:0005525">
    <property type="term" value="F:GTP binding"/>
    <property type="evidence" value="ECO:0007669"/>
    <property type="project" value="UniProtKB-UniRule"/>
</dbReference>
<dbReference type="SMART" id="SM00963">
    <property type="entry name" value="SRP54_N"/>
    <property type="match status" value="1"/>
</dbReference>
<sequence length="506" mass="53148">MAKKGFFSRLFGSSEENTPEEQVKDKALEAEGEDVADPAQEATEATPVETEAEAVVAAAGDDTGNAGDAVEEVDVAIMGGDVPAGAVASDAEELAEDKLGEEAGEAVSEADLAALEAEEAVVLEEDAVDDTPLEEAPAPLDAPAAEEDGPEEAIEAVAEEPELPEIAAESAPADDAADVLEPDVEPATVTEEAETPAKKLSWFERLKQGLSRSSGALGEGISSIFTKRKLDDDTLQDLEDILIQADLGVETAMTITERLSDGRYNKEVSDKEVQEILADEVDKVLEPVAKPLEITKPASGPHVVLMIGVNGAGKTTTIGKLAQKFRADGKKVMMAAGDTFRAAAIDQLKVWGERTGAPVIAREVGADAAGLAYDAMLEAKEKDMDVLLIDTAGRLQNRTELMAELEKIVRVIKKHDEAAPHSVLLVLDATTGQNALNQVEVFTKMAGVTGLVMTKLDGTARGGILVAISAKHKVPVHFIGVGEGVDDLEPFASRDFARAIAGLADN</sequence>
<evidence type="ECO:0000256" key="7">
    <source>
        <dbReference type="ARBA" id="ARBA00023136"/>
    </source>
</evidence>
<feature type="binding site" evidence="11">
    <location>
        <begin position="390"/>
        <end position="394"/>
    </location>
    <ligand>
        <name>GTP</name>
        <dbReference type="ChEBI" id="CHEBI:37565"/>
    </ligand>
</feature>
<gene>
    <name evidence="11" type="primary">ftsY</name>
    <name evidence="14" type="ORF">SAMN04488056_11178</name>
</gene>
<evidence type="ECO:0000256" key="2">
    <source>
        <dbReference type="ARBA" id="ARBA00022475"/>
    </source>
</evidence>
<keyword evidence="3 11" id="KW-0963">Cytoplasm</keyword>
<dbReference type="FunFam" id="3.40.50.300:FF:000053">
    <property type="entry name" value="Signal recognition particle receptor FtsY"/>
    <property type="match status" value="1"/>
</dbReference>
<dbReference type="GO" id="GO:0005047">
    <property type="term" value="F:signal recognition particle binding"/>
    <property type="evidence" value="ECO:0007669"/>
    <property type="project" value="TreeGrafter"/>
</dbReference>
<dbReference type="InterPro" id="IPR013822">
    <property type="entry name" value="Signal_recog_particl_SRP54_hlx"/>
</dbReference>
<dbReference type="SUPFAM" id="SSF47364">
    <property type="entry name" value="Domain of the SRP/SRP receptor G-proteins"/>
    <property type="match status" value="1"/>
</dbReference>
<name>A0A1I5JDJ5_9HYPH</name>
<evidence type="ECO:0000256" key="9">
    <source>
        <dbReference type="ARBA" id="ARBA00048027"/>
    </source>
</evidence>
<feature type="compositionally biased region" description="Low complexity" evidence="12">
    <location>
        <begin position="134"/>
        <end position="143"/>
    </location>
</feature>
<proteinExistence type="inferred from homology"/>
<feature type="domain" description="SRP54-type proteins GTP-binding" evidence="13">
    <location>
        <begin position="475"/>
        <end position="488"/>
    </location>
</feature>
<keyword evidence="8 11" id="KW-0675">Receptor</keyword>
<feature type="compositionally biased region" description="Low complexity" evidence="12">
    <location>
        <begin position="39"/>
        <end position="50"/>
    </location>
</feature>
<dbReference type="FunFam" id="1.20.120.140:FF:000002">
    <property type="entry name" value="Signal recognition particle receptor FtsY"/>
    <property type="match status" value="1"/>
</dbReference>
<feature type="compositionally biased region" description="Acidic residues" evidence="12">
    <location>
        <begin position="144"/>
        <end position="153"/>
    </location>
</feature>
<dbReference type="InterPro" id="IPR027417">
    <property type="entry name" value="P-loop_NTPase"/>
</dbReference>
<keyword evidence="4 11" id="KW-0547">Nucleotide-binding</keyword>
<comment type="function">
    <text evidence="10 11">Involved in targeting and insertion of nascent membrane proteins into the cytoplasmic membrane. Acts as a receptor for the complex formed by the signal recognition particle (SRP) and the ribosome-nascent chain (RNC). Interaction with SRP-RNC leads to the transfer of the RNC complex to the Sec translocase for insertion into the membrane, the hydrolysis of GTP by both Ffh and FtsY, and the dissociation of the SRP-FtsY complex into the individual components.</text>
</comment>
<evidence type="ECO:0000313" key="15">
    <source>
        <dbReference type="Proteomes" id="UP000199236"/>
    </source>
</evidence>
<comment type="catalytic activity">
    <reaction evidence="9 11">
        <text>GTP + H2O = GDP + phosphate + H(+)</text>
        <dbReference type="Rhea" id="RHEA:19669"/>
        <dbReference type="ChEBI" id="CHEBI:15377"/>
        <dbReference type="ChEBI" id="CHEBI:15378"/>
        <dbReference type="ChEBI" id="CHEBI:37565"/>
        <dbReference type="ChEBI" id="CHEBI:43474"/>
        <dbReference type="ChEBI" id="CHEBI:58189"/>
        <dbReference type="EC" id="3.6.5.4"/>
    </reaction>
</comment>
<dbReference type="InterPro" id="IPR004390">
    <property type="entry name" value="SR_rcpt_FtsY"/>
</dbReference>
<evidence type="ECO:0000256" key="1">
    <source>
        <dbReference type="ARBA" id="ARBA00004515"/>
    </source>
</evidence>
<keyword evidence="6 11" id="KW-0342">GTP-binding</keyword>
<feature type="binding site" evidence="11">
    <location>
        <begin position="308"/>
        <end position="315"/>
    </location>
    <ligand>
        <name>GTP</name>
        <dbReference type="ChEBI" id="CHEBI:37565"/>
    </ligand>
</feature>
<dbReference type="GO" id="GO:0005737">
    <property type="term" value="C:cytoplasm"/>
    <property type="evidence" value="ECO:0007669"/>
    <property type="project" value="UniProtKB-SubCell"/>
</dbReference>
<evidence type="ECO:0000259" key="13">
    <source>
        <dbReference type="PROSITE" id="PS00300"/>
    </source>
</evidence>
<keyword evidence="7 11" id="KW-0472">Membrane</keyword>
<keyword evidence="5 11" id="KW-0378">Hydrolase</keyword>
<keyword evidence="15" id="KW-1185">Reference proteome</keyword>
<accession>A0A1I5JDJ5</accession>
<dbReference type="PROSITE" id="PS00300">
    <property type="entry name" value="SRP54"/>
    <property type="match status" value="1"/>
</dbReference>
<dbReference type="InterPro" id="IPR000897">
    <property type="entry name" value="SRP54_GTPase_dom"/>
</dbReference>
<keyword evidence="2 11" id="KW-1003">Cell membrane</keyword>
<dbReference type="PANTHER" id="PTHR43134">
    <property type="entry name" value="SIGNAL RECOGNITION PARTICLE RECEPTOR SUBUNIT ALPHA"/>
    <property type="match status" value="1"/>
</dbReference>
<dbReference type="InterPro" id="IPR036225">
    <property type="entry name" value="SRP/SRP_N"/>
</dbReference>
<dbReference type="SMART" id="SM00382">
    <property type="entry name" value="AAA"/>
    <property type="match status" value="1"/>
</dbReference>
<dbReference type="GO" id="GO:0005886">
    <property type="term" value="C:plasma membrane"/>
    <property type="evidence" value="ECO:0007669"/>
    <property type="project" value="UniProtKB-SubCell"/>
</dbReference>
<comment type="similarity">
    <text evidence="11">Belongs to the GTP-binding SRP family. FtsY subfamily.</text>
</comment>
<dbReference type="PANTHER" id="PTHR43134:SF1">
    <property type="entry name" value="SIGNAL RECOGNITION PARTICLE RECEPTOR SUBUNIT ALPHA"/>
    <property type="match status" value="1"/>
</dbReference>
<dbReference type="HAMAP" id="MF_00920">
    <property type="entry name" value="FtsY"/>
    <property type="match status" value="1"/>
</dbReference>
<dbReference type="Pfam" id="PF02881">
    <property type="entry name" value="SRP54_N"/>
    <property type="match status" value="1"/>
</dbReference>
<dbReference type="NCBIfam" id="TIGR00064">
    <property type="entry name" value="ftsY"/>
    <property type="match status" value="1"/>
</dbReference>
<feature type="region of interest" description="Disordered" evidence="12">
    <location>
        <begin position="1"/>
        <end position="50"/>
    </location>
</feature>
<dbReference type="EMBL" id="FOVR01000011">
    <property type="protein sequence ID" value="SFO70421.1"/>
    <property type="molecule type" value="Genomic_DNA"/>
</dbReference>
<evidence type="ECO:0000256" key="4">
    <source>
        <dbReference type="ARBA" id="ARBA00022741"/>
    </source>
</evidence>
<dbReference type="STRING" id="655353.SAMN04488056_11178"/>
<dbReference type="InterPro" id="IPR003593">
    <property type="entry name" value="AAA+_ATPase"/>
</dbReference>
<organism evidence="14 15">
    <name type="scientific">Cohaesibacter marisflavi</name>
    <dbReference type="NCBI Taxonomy" id="655353"/>
    <lineage>
        <taxon>Bacteria</taxon>
        <taxon>Pseudomonadati</taxon>
        <taxon>Pseudomonadota</taxon>
        <taxon>Alphaproteobacteria</taxon>
        <taxon>Hyphomicrobiales</taxon>
        <taxon>Cohaesibacteraceae</taxon>
    </lineage>
</organism>
<evidence type="ECO:0000256" key="10">
    <source>
        <dbReference type="ARBA" id="ARBA00053570"/>
    </source>
</evidence>
<feature type="region of interest" description="Disordered" evidence="12">
    <location>
        <begin position="130"/>
        <end position="153"/>
    </location>
</feature>
<comment type="subcellular location">
    <subcellularLocation>
        <location evidence="1">Cell inner membrane</location>
        <topology evidence="1">Peripheral membrane protein</topology>
        <orientation evidence="1">Cytoplasmic side</orientation>
    </subcellularLocation>
    <subcellularLocation>
        <location evidence="11">Cell membrane</location>
        <topology evidence="11">Peripheral membrane protein</topology>
        <orientation evidence="11">Cytoplasmic side</orientation>
    </subcellularLocation>
    <subcellularLocation>
        <location evidence="11">Cytoplasm</location>
    </subcellularLocation>
</comment>
<dbReference type="GO" id="GO:0006614">
    <property type="term" value="P:SRP-dependent cotranslational protein targeting to membrane"/>
    <property type="evidence" value="ECO:0007669"/>
    <property type="project" value="InterPro"/>
</dbReference>
<evidence type="ECO:0000256" key="3">
    <source>
        <dbReference type="ARBA" id="ARBA00022490"/>
    </source>
</evidence>
<dbReference type="Pfam" id="PF00448">
    <property type="entry name" value="SRP54"/>
    <property type="match status" value="1"/>
</dbReference>
<evidence type="ECO:0000313" key="14">
    <source>
        <dbReference type="EMBL" id="SFO70421.1"/>
    </source>
</evidence>
<dbReference type="Gene3D" id="1.20.120.140">
    <property type="entry name" value="Signal recognition particle SRP54, nucleotide-binding domain"/>
    <property type="match status" value="1"/>
</dbReference>
<evidence type="ECO:0000256" key="12">
    <source>
        <dbReference type="SAM" id="MobiDB-lite"/>
    </source>
</evidence>
<comment type="subunit">
    <text evidence="11">Part of the signal recognition particle protein translocation system, which is composed of SRP and FtsY. SRP is a ribonucleoprotein composed of Ffh and a 4.5S RNA molecule.</text>
</comment>
<dbReference type="Proteomes" id="UP000199236">
    <property type="component" value="Unassembled WGS sequence"/>
</dbReference>
<protein>
    <recommendedName>
        <fullName evidence="11">Signal recognition particle receptor FtsY</fullName>
        <shortName evidence="11">SRP receptor</shortName>
        <ecNumber evidence="11">3.6.5.4</ecNumber>
    </recommendedName>
</protein>
<dbReference type="AlphaFoldDB" id="A0A1I5JDJ5"/>
<evidence type="ECO:0000256" key="11">
    <source>
        <dbReference type="HAMAP-Rule" id="MF_00920"/>
    </source>
</evidence>
<dbReference type="SUPFAM" id="SSF52540">
    <property type="entry name" value="P-loop containing nucleoside triphosphate hydrolases"/>
    <property type="match status" value="1"/>
</dbReference>